<dbReference type="AlphaFoldDB" id="D2EEW7"/>
<reference evidence="1 2" key="1">
    <citation type="journal article" date="2010" name="Proc. Natl. Acad. Sci. U.S.A.">
        <title>Enigmatic, ultrasmall, uncultivated Archaea.</title>
        <authorList>
            <person name="Baker B.J."/>
            <person name="Comolli L.R."/>
            <person name="Dick G.J."/>
            <person name="Hauser L.J."/>
            <person name="Hyatt D."/>
            <person name="Dill B.D."/>
            <person name="Land M.L."/>
            <person name="Verberkmoes N.C."/>
            <person name="Hettich R.L."/>
            <person name="Banfield J.F."/>
        </authorList>
    </citation>
    <scope>NUCLEOTIDE SEQUENCE [LARGE SCALE GENOMIC DNA]</scope>
</reference>
<proteinExistence type="predicted"/>
<accession>D2EEW7</accession>
<organism evidence="1 2">
    <name type="scientific">Candidatus Parvarchaeum acidiphilum ARMAN-4</name>
    <dbReference type="NCBI Taxonomy" id="662760"/>
    <lineage>
        <taxon>Archaea</taxon>
        <taxon>Candidatus Parvarchaeota</taxon>
        <taxon>Candidatus Parvarchaeum</taxon>
    </lineage>
</organism>
<sequence length="244" mass="28070">MGRKEKLEKILKDLSSSFEKSKLLEYMDFNPKSFIFRPEKENLDGNLVYNALASYDPEKDKFYILKELFSPGPLDNAQKVKNLESQKAIVMHEEVHRAVIKSGLLYKYQNDSVISSTFCLDKDHSLPFVLASLKFNGRLSNYSYSDNELVDFADTFSSLGQLIEYLKAQDSAAIQKSLYLLDLTGFSESKEEVVEKLRSEGLKFRDGMMFAVRGKQALVYFKKAFYNTYLDDGKNDIAIKYKKL</sequence>
<evidence type="ECO:0000313" key="2">
    <source>
        <dbReference type="Proteomes" id="UP000009375"/>
    </source>
</evidence>
<gene>
    <name evidence="1" type="ORF">BJBARM4_0269</name>
</gene>
<protein>
    <submittedName>
        <fullName evidence="1">Uncharacterized protein</fullName>
    </submittedName>
</protein>
<name>D2EEW7_PARA4</name>
<evidence type="ECO:0000313" key="1">
    <source>
        <dbReference type="EMBL" id="EEZ93073.1"/>
    </source>
</evidence>
<dbReference type="Proteomes" id="UP000009375">
    <property type="component" value="Unassembled WGS sequence"/>
</dbReference>
<dbReference type="EMBL" id="GG730042">
    <property type="protein sequence ID" value="EEZ93073.1"/>
    <property type="molecule type" value="Genomic_DNA"/>
</dbReference>